<dbReference type="SUPFAM" id="SSF56672">
    <property type="entry name" value="DNA/RNA polymerases"/>
    <property type="match status" value="1"/>
</dbReference>
<evidence type="ECO:0000313" key="2">
    <source>
        <dbReference type="EMBL" id="GJT41694.1"/>
    </source>
</evidence>
<proteinExistence type="predicted"/>
<dbReference type="EMBL" id="BQNB010015583">
    <property type="protein sequence ID" value="GJT41694.1"/>
    <property type="molecule type" value="Genomic_DNA"/>
</dbReference>
<dbReference type="PANTHER" id="PTHR46890">
    <property type="entry name" value="NON-LTR RETROLELEMENT REVERSE TRANSCRIPTASE-LIKE PROTEIN-RELATED"/>
    <property type="match status" value="1"/>
</dbReference>
<reference evidence="2" key="1">
    <citation type="journal article" date="2022" name="Int. J. Mol. Sci.">
        <title>Draft Genome of Tanacetum Coccineum: Genomic Comparison of Closely Related Tanacetum-Family Plants.</title>
        <authorList>
            <person name="Yamashiro T."/>
            <person name="Shiraishi A."/>
            <person name="Nakayama K."/>
            <person name="Satake H."/>
        </authorList>
    </citation>
    <scope>NUCLEOTIDE SEQUENCE</scope>
</reference>
<dbReference type="PANTHER" id="PTHR46890:SF48">
    <property type="entry name" value="RNA-DIRECTED DNA POLYMERASE"/>
    <property type="match status" value="1"/>
</dbReference>
<dbReference type="GO" id="GO:0003964">
    <property type="term" value="F:RNA-directed DNA polymerase activity"/>
    <property type="evidence" value="ECO:0007669"/>
    <property type="project" value="UniProtKB-KW"/>
</dbReference>
<dbReference type="InterPro" id="IPR043502">
    <property type="entry name" value="DNA/RNA_pol_sf"/>
</dbReference>
<name>A0ABQ5DXW6_9ASTR</name>
<reference evidence="2" key="2">
    <citation type="submission" date="2022-01" db="EMBL/GenBank/DDBJ databases">
        <authorList>
            <person name="Yamashiro T."/>
            <person name="Shiraishi A."/>
            <person name="Satake H."/>
            <person name="Nakayama K."/>
        </authorList>
    </citation>
    <scope>NUCLEOTIDE SEQUENCE</scope>
</reference>
<dbReference type="Pfam" id="PF00078">
    <property type="entry name" value="RVT_1"/>
    <property type="match status" value="1"/>
</dbReference>
<keyword evidence="3" id="KW-1185">Reference proteome</keyword>
<accession>A0ABQ5DXW6</accession>
<dbReference type="CDD" id="cd01650">
    <property type="entry name" value="RT_nLTR_like"/>
    <property type="match status" value="1"/>
</dbReference>
<gene>
    <name evidence="2" type="ORF">Tco_0941559</name>
</gene>
<keyword evidence="2" id="KW-0808">Transferase</keyword>
<keyword evidence="2" id="KW-0695">RNA-directed DNA polymerase</keyword>
<evidence type="ECO:0000313" key="3">
    <source>
        <dbReference type="Proteomes" id="UP001151760"/>
    </source>
</evidence>
<comment type="caution">
    <text evidence="2">The sequence shown here is derived from an EMBL/GenBank/DDBJ whole genome shotgun (WGS) entry which is preliminary data.</text>
</comment>
<dbReference type="Proteomes" id="UP001151760">
    <property type="component" value="Unassembled WGS sequence"/>
</dbReference>
<protein>
    <submittedName>
        <fullName evidence="2">Reverse transcriptase domain, reverse transcriptase zinc-binding domain protein</fullName>
    </submittedName>
</protein>
<dbReference type="InterPro" id="IPR000477">
    <property type="entry name" value="RT_dom"/>
</dbReference>
<dbReference type="InterPro" id="IPR052343">
    <property type="entry name" value="Retrotransposon-Effector_Assoc"/>
</dbReference>
<organism evidence="2 3">
    <name type="scientific">Tanacetum coccineum</name>
    <dbReference type="NCBI Taxonomy" id="301880"/>
    <lineage>
        <taxon>Eukaryota</taxon>
        <taxon>Viridiplantae</taxon>
        <taxon>Streptophyta</taxon>
        <taxon>Embryophyta</taxon>
        <taxon>Tracheophyta</taxon>
        <taxon>Spermatophyta</taxon>
        <taxon>Magnoliopsida</taxon>
        <taxon>eudicotyledons</taxon>
        <taxon>Gunneridae</taxon>
        <taxon>Pentapetalae</taxon>
        <taxon>asterids</taxon>
        <taxon>campanulids</taxon>
        <taxon>Asterales</taxon>
        <taxon>Asteraceae</taxon>
        <taxon>Asteroideae</taxon>
        <taxon>Anthemideae</taxon>
        <taxon>Anthemidinae</taxon>
        <taxon>Tanacetum</taxon>
    </lineage>
</organism>
<evidence type="ECO:0000259" key="1">
    <source>
        <dbReference type="PROSITE" id="PS50878"/>
    </source>
</evidence>
<sequence>MLMSTVAAGVLIASIEYEWEPPRCAECKIFDHTYDHCPKKIKEAVKDPITNDGFTEVTCKHGKAKTHAKPRKIDEIKLTKPLVNFVYRPVTNYVQEKGETSKQHTLGDTNATKNKASKNLNKKSVQLKELRNPEIVEGAAVALPMDVVDAISSRFANTLFGYFIGKRLAFPLVENYFNTKEGMESVMENGPWLIRYVPLILNVWTPNIDLRRCDSKQLLCGGVRELNGLYTRVYCNFAYIKWTKVTVGYIEDSVRIDTPSCSHLPRVLIQINDSCPKNPKVVTNDKEKDDGLIKVTKKNSKAKPVQKNKQIEEIYDNKTTSLPNNRREVQTDNATNVHIISTKNYFGALSENEDLNVNEHLLPRAASTPLRALGQVHISENKHFVFSTQSVLNNSWSADGSNLQECVLLVDSAVELVSKCGIKYDHAVVTDREIKDCYALLWWITKSNLRASGWVSFRLPVCSKKSVDQNVGDDVIQAPSRINDYRPISCCNVLFKCISKIIANRIKHCLKTLISPNQSAFISGRSISDNILLTQELMHNYHLDRGTPRCAFKVDIQKAYDTMDWNFLRTILLGFGFHNRMISWIMECVTTTSYSICINGTLHGYFQGKRGLRQGDPLSPYLFTLVMEVLTLMIQRRV</sequence>
<dbReference type="PROSITE" id="PS50878">
    <property type="entry name" value="RT_POL"/>
    <property type="match status" value="1"/>
</dbReference>
<keyword evidence="2" id="KW-0548">Nucleotidyltransferase</keyword>
<feature type="domain" description="Reverse transcriptase" evidence="1">
    <location>
        <begin position="479"/>
        <end position="638"/>
    </location>
</feature>